<evidence type="ECO:0000313" key="4">
    <source>
        <dbReference type="Proteomes" id="UP000479000"/>
    </source>
</evidence>
<reference evidence="2 4" key="1">
    <citation type="submission" date="2020-02" db="EMBL/GenBank/DDBJ databases">
        <authorList>
            <person name="Ferguson B K."/>
        </authorList>
    </citation>
    <scope>NUCLEOTIDE SEQUENCE [LARGE SCALE GENOMIC DNA]</scope>
</reference>
<feature type="non-terminal residue" evidence="2">
    <location>
        <position position="69"/>
    </location>
</feature>
<dbReference type="AlphaFoldDB" id="A0A6H5GDX0"/>
<proteinExistence type="predicted"/>
<feature type="region of interest" description="Disordered" evidence="1">
    <location>
        <begin position="48"/>
        <end position="69"/>
    </location>
</feature>
<evidence type="ECO:0000313" key="3">
    <source>
        <dbReference type="EMBL" id="CAB0001112.1"/>
    </source>
</evidence>
<gene>
    <name evidence="2" type="ORF">NTEN_LOCUS6897</name>
    <name evidence="3" type="ORF">NTEN_LOCUS6899</name>
</gene>
<sequence length="69" mass="8117">MAKATSSKKETAERKDAINLTRNNILKKNAMNKELLCLNEERNGHTKRRRNTIIFHPLTGERMRRQPEN</sequence>
<feature type="compositionally biased region" description="Basic and acidic residues" evidence="1">
    <location>
        <begin position="59"/>
        <end position="69"/>
    </location>
</feature>
<dbReference type="EMBL" id="CADCXU010010416">
    <property type="protein sequence ID" value="CAB0001110.1"/>
    <property type="molecule type" value="Genomic_DNA"/>
</dbReference>
<protein>
    <submittedName>
        <fullName evidence="2">Uncharacterized protein</fullName>
    </submittedName>
</protein>
<evidence type="ECO:0000256" key="1">
    <source>
        <dbReference type="SAM" id="MobiDB-lite"/>
    </source>
</evidence>
<dbReference type="Proteomes" id="UP000479000">
    <property type="component" value="Unassembled WGS sequence"/>
</dbReference>
<accession>A0A6H5GDX0</accession>
<organism evidence="2 4">
    <name type="scientific">Nesidiocoris tenuis</name>
    <dbReference type="NCBI Taxonomy" id="355587"/>
    <lineage>
        <taxon>Eukaryota</taxon>
        <taxon>Metazoa</taxon>
        <taxon>Ecdysozoa</taxon>
        <taxon>Arthropoda</taxon>
        <taxon>Hexapoda</taxon>
        <taxon>Insecta</taxon>
        <taxon>Pterygota</taxon>
        <taxon>Neoptera</taxon>
        <taxon>Paraneoptera</taxon>
        <taxon>Hemiptera</taxon>
        <taxon>Heteroptera</taxon>
        <taxon>Panheteroptera</taxon>
        <taxon>Cimicomorpha</taxon>
        <taxon>Miridae</taxon>
        <taxon>Dicyphina</taxon>
        <taxon>Nesidiocoris</taxon>
    </lineage>
</organism>
<keyword evidence="4" id="KW-1185">Reference proteome</keyword>
<dbReference type="EMBL" id="CADCXU010010417">
    <property type="protein sequence ID" value="CAB0001112.1"/>
    <property type="molecule type" value="Genomic_DNA"/>
</dbReference>
<name>A0A6H5GDX0_9HEMI</name>
<evidence type="ECO:0000313" key="2">
    <source>
        <dbReference type="EMBL" id="CAB0001110.1"/>
    </source>
</evidence>